<accession>A0A9E5MMW2</accession>
<comment type="caution">
    <text evidence="1">The sequence shown here is derived from an EMBL/GenBank/DDBJ whole genome shotgun (WGS) entry which is preliminary data.</text>
</comment>
<proteinExistence type="predicted"/>
<evidence type="ECO:0000313" key="2">
    <source>
        <dbReference type="Proteomes" id="UP000787472"/>
    </source>
</evidence>
<sequence>MKPLSDEEQQCVLQELSKPILDGLHQWLALQRQKVPDGTRTARAIDYS</sequence>
<dbReference type="Proteomes" id="UP000787472">
    <property type="component" value="Unassembled WGS sequence"/>
</dbReference>
<dbReference type="EMBL" id="JAAONZ010000015">
    <property type="protein sequence ID" value="NHO67183.1"/>
    <property type="molecule type" value="Genomic_DNA"/>
</dbReference>
<evidence type="ECO:0000313" key="1">
    <source>
        <dbReference type="EMBL" id="NHO67183.1"/>
    </source>
</evidence>
<organism evidence="1 2">
    <name type="scientific">Pseudomaricurvus hydrocarbonicus</name>
    <dbReference type="NCBI Taxonomy" id="1470433"/>
    <lineage>
        <taxon>Bacteria</taxon>
        <taxon>Pseudomonadati</taxon>
        <taxon>Pseudomonadota</taxon>
        <taxon>Gammaproteobacteria</taxon>
        <taxon>Cellvibrionales</taxon>
        <taxon>Cellvibrionaceae</taxon>
        <taxon>Pseudomaricurvus</taxon>
    </lineage>
</organism>
<dbReference type="AlphaFoldDB" id="A0A9E5MMW2"/>
<name>A0A9E5MMW2_9GAMM</name>
<keyword evidence="2" id="KW-1185">Reference proteome</keyword>
<gene>
    <name evidence="1" type="ORF">G8770_16665</name>
</gene>
<reference evidence="1" key="1">
    <citation type="submission" date="2020-03" db="EMBL/GenBank/DDBJ databases">
        <authorList>
            <person name="Guo F."/>
        </authorList>
    </citation>
    <scope>NUCLEOTIDE SEQUENCE</scope>
    <source>
        <strain evidence="1">JCM 30134</strain>
    </source>
</reference>
<protein>
    <submittedName>
        <fullName evidence="1">Uncharacterized protein</fullName>
    </submittedName>
</protein>